<evidence type="ECO:0000313" key="2">
    <source>
        <dbReference type="Proteomes" id="UP000241769"/>
    </source>
</evidence>
<keyword evidence="2" id="KW-1185">Reference proteome</keyword>
<organism evidence="1 2">
    <name type="scientific">Planoprotostelium fungivorum</name>
    <dbReference type="NCBI Taxonomy" id="1890364"/>
    <lineage>
        <taxon>Eukaryota</taxon>
        <taxon>Amoebozoa</taxon>
        <taxon>Evosea</taxon>
        <taxon>Variosea</taxon>
        <taxon>Cavosteliida</taxon>
        <taxon>Cavosteliaceae</taxon>
        <taxon>Planoprotostelium</taxon>
    </lineage>
</organism>
<sequence>MIFADPQWRLLNCYEIVFLQRVIHQDVKFKRNQTQSDLLVPQSPNSYDQRGMSNLREGSSVCALNISVCTLNISVICTLLKLGIVFVTSVIYHWNQRVSESQDQNNTWPTQEWYLFPPPTICIRDECKLR</sequence>
<reference evidence="1 2" key="1">
    <citation type="journal article" date="2018" name="Genome Biol. Evol.">
        <title>Multiple Roots of Fruiting Body Formation in Amoebozoa.</title>
        <authorList>
            <person name="Hillmann F."/>
            <person name="Forbes G."/>
            <person name="Novohradska S."/>
            <person name="Ferling I."/>
            <person name="Riege K."/>
            <person name="Groth M."/>
            <person name="Westermann M."/>
            <person name="Marz M."/>
            <person name="Spaller T."/>
            <person name="Winckler T."/>
            <person name="Schaap P."/>
            <person name="Glockner G."/>
        </authorList>
    </citation>
    <scope>NUCLEOTIDE SEQUENCE [LARGE SCALE GENOMIC DNA]</scope>
    <source>
        <strain evidence="1 2">Jena</strain>
    </source>
</reference>
<dbReference type="InParanoid" id="A0A2P6MQ26"/>
<evidence type="ECO:0000313" key="1">
    <source>
        <dbReference type="EMBL" id="PRP73797.1"/>
    </source>
</evidence>
<dbReference type="Proteomes" id="UP000241769">
    <property type="component" value="Unassembled WGS sequence"/>
</dbReference>
<proteinExistence type="predicted"/>
<gene>
    <name evidence="1" type="ORF">PROFUN_15779</name>
</gene>
<dbReference type="EMBL" id="MDYQ01000544">
    <property type="protein sequence ID" value="PRP73797.1"/>
    <property type="molecule type" value="Genomic_DNA"/>
</dbReference>
<accession>A0A2P6MQ26</accession>
<name>A0A2P6MQ26_9EUKA</name>
<comment type="caution">
    <text evidence="1">The sequence shown here is derived from an EMBL/GenBank/DDBJ whole genome shotgun (WGS) entry which is preliminary data.</text>
</comment>
<dbReference type="AlphaFoldDB" id="A0A2P6MQ26"/>
<protein>
    <submittedName>
        <fullName evidence="1">Uncharacterized protein</fullName>
    </submittedName>
</protein>